<accession>A0A1X7U646</accession>
<dbReference type="Pfam" id="PF11969">
    <property type="entry name" value="DcpS_C"/>
    <property type="match status" value="1"/>
</dbReference>
<evidence type="ECO:0000256" key="8">
    <source>
        <dbReference type="PIRSR" id="PIRSR601310-3"/>
    </source>
</evidence>
<dbReference type="GO" id="GO:0016787">
    <property type="term" value="F:hydrolase activity"/>
    <property type="evidence" value="ECO:0007669"/>
    <property type="project" value="UniProtKB-KW"/>
</dbReference>
<dbReference type="STRING" id="400682.A0A1X7U646"/>
<dbReference type="EnsemblMetazoa" id="Aqu2.1.23225_001">
    <property type="protein sequence ID" value="Aqu2.1.23225_001"/>
    <property type="gene ID" value="Aqu2.1.23225"/>
</dbReference>
<dbReference type="GO" id="GO:0000166">
    <property type="term" value="F:nucleotide binding"/>
    <property type="evidence" value="ECO:0007669"/>
    <property type="project" value="UniProtKB-KW"/>
</dbReference>
<protein>
    <recommendedName>
        <fullName evidence="5">Adenosine 5'-monophosphoramidase HINT3</fullName>
    </recommendedName>
    <alternativeName>
        <fullName evidence="6">Histidine triad nucleotide-binding protein 3</fullName>
    </alternativeName>
</protein>
<evidence type="ECO:0000256" key="2">
    <source>
        <dbReference type="ARBA" id="ARBA00022801"/>
    </source>
</evidence>
<feature type="active site" description="Tele-AMP-histidine intermediate" evidence="7">
    <location>
        <position position="107"/>
    </location>
</feature>
<feature type="short sequence motif" description="Histidine triad motif" evidence="8 9">
    <location>
        <begin position="105"/>
        <end position="109"/>
    </location>
</feature>
<dbReference type="Gene3D" id="3.30.428.10">
    <property type="entry name" value="HIT-like"/>
    <property type="match status" value="1"/>
</dbReference>
<dbReference type="InterPro" id="IPR001310">
    <property type="entry name" value="Histidine_triad_HIT"/>
</dbReference>
<dbReference type="FunCoup" id="A0A1X7U646">
    <property type="interactions" value="399"/>
</dbReference>
<evidence type="ECO:0000256" key="7">
    <source>
        <dbReference type="PIRSR" id="PIRSR601310-1"/>
    </source>
</evidence>
<keyword evidence="12" id="KW-1185">Reference proteome</keyword>
<sequence length="148" mass="17227">MAESSDQESRCIFCKIVRGETDTELLYEDQDYVCFRDIRPDAEHHYQVIPKTHLPSVKHLDSEHVPVIQKLEEIGKIVLQERVPGCDQNDARMGFHWPPFSSIPHLHMHVLAPVSSMGFIKRNLIFRKDSMAFVSVEWTLNNLKEKKN</sequence>
<evidence type="ECO:0000259" key="10">
    <source>
        <dbReference type="PROSITE" id="PS51084"/>
    </source>
</evidence>
<dbReference type="InterPro" id="IPR011146">
    <property type="entry name" value="HIT-like"/>
</dbReference>
<gene>
    <name evidence="11" type="primary">100641265</name>
</gene>
<evidence type="ECO:0000313" key="11">
    <source>
        <dbReference type="EnsemblMetazoa" id="Aqu2.1.23225_001"/>
    </source>
</evidence>
<dbReference type="PRINTS" id="PR00332">
    <property type="entry name" value="HISTRIAD"/>
</dbReference>
<organism evidence="11">
    <name type="scientific">Amphimedon queenslandica</name>
    <name type="common">Sponge</name>
    <dbReference type="NCBI Taxonomy" id="400682"/>
    <lineage>
        <taxon>Eukaryota</taxon>
        <taxon>Metazoa</taxon>
        <taxon>Porifera</taxon>
        <taxon>Demospongiae</taxon>
        <taxon>Heteroscleromorpha</taxon>
        <taxon>Haplosclerida</taxon>
        <taxon>Niphatidae</taxon>
        <taxon>Amphimedon</taxon>
    </lineage>
</organism>
<dbReference type="AlphaFoldDB" id="A0A1X7U646"/>
<reference evidence="11" key="2">
    <citation type="submission" date="2017-05" db="UniProtKB">
        <authorList>
            <consortium name="EnsemblMetazoa"/>
        </authorList>
    </citation>
    <scope>IDENTIFICATION</scope>
</reference>
<evidence type="ECO:0000313" key="12">
    <source>
        <dbReference type="Proteomes" id="UP000007879"/>
    </source>
</evidence>
<comment type="catalytic activity">
    <reaction evidence="3">
        <text>adenosine 5'-phosphoramidate + H2O = NH4(+) + AMP</text>
        <dbReference type="Rhea" id="RHEA:67916"/>
        <dbReference type="ChEBI" id="CHEBI:15377"/>
        <dbReference type="ChEBI" id="CHEBI:28938"/>
        <dbReference type="ChEBI" id="CHEBI:57890"/>
        <dbReference type="ChEBI" id="CHEBI:456215"/>
    </reaction>
</comment>
<proteinExistence type="inferred from homology"/>
<dbReference type="KEGG" id="aqu:100641265"/>
<evidence type="ECO:0000256" key="4">
    <source>
        <dbReference type="ARBA" id="ARBA00025764"/>
    </source>
</evidence>
<reference evidence="12" key="1">
    <citation type="journal article" date="2010" name="Nature">
        <title>The Amphimedon queenslandica genome and the evolution of animal complexity.</title>
        <authorList>
            <person name="Srivastava M."/>
            <person name="Simakov O."/>
            <person name="Chapman J."/>
            <person name="Fahey B."/>
            <person name="Gauthier M.E."/>
            <person name="Mitros T."/>
            <person name="Richards G.S."/>
            <person name="Conaco C."/>
            <person name="Dacre M."/>
            <person name="Hellsten U."/>
            <person name="Larroux C."/>
            <person name="Putnam N.H."/>
            <person name="Stanke M."/>
            <person name="Adamska M."/>
            <person name="Darling A."/>
            <person name="Degnan S.M."/>
            <person name="Oakley T.H."/>
            <person name="Plachetzki D.C."/>
            <person name="Zhai Y."/>
            <person name="Adamski M."/>
            <person name="Calcino A."/>
            <person name="Cummins S.F."/>
            <person name="Goodstein D.M."/>
            <person name="Harris C."/>
            <person name="Jackson D.J."/>
            <person name="Leys S.P."/>
            <person name="Shu S."/>
            <person name="Woodcroft B.J."/>
            <person name="Vervoort M."/>
            <person name="Kosik K.S."/>
            <person name="Manning G."/>
            <person name="Degnan B.M."/>
            <person name="Rokhsar D.S."/>
        </authorList>
    </citation>
    <scope>NUCLEOTIDE SEQUENCE [LARGE SCALE GENOMIC DNA]</scope>
</reference>
<name>A0A1X7U646_AMPQE</name>
<dbReference type="EnsemblMetazoa" id="XM_003388854.3">
    <property type="protein sequence ID" value="XP_003388902.1"/>
    <property type="gene ID" value="LOC100641265"/>
</dbReference>
<dbReference type="SUPFAM" id="SSF54197">
    <property type="entry name" value="HIT-like"/>
    <property type="match status" value="1"/>
</dbReference>
<dbReference type="OrthoDB" id="1915375at2759"/>
<dbReference type="PANTHER" id="PTHR12486">
    <property type="entry name" value="APRATAXIN-RELATED"/>
    <property type="match status" value="1"/>
</dbReference>
<evidence type="ECO:0000256" key="9">
    <source>
        <dbReference type="PROSITE-ProRule" id="PRU00464"/>
    </source>
</evidence>
<evidence type="ECO:0000256" key="3">
    <source>
        <dbReference type="ARBA" id="ARBA00024472"/>
    </source>
</evidence>
<keyword evidence="2" id="KW-0378">Hydrolase</keyword>
<dbReference type="Proteomes" id="UP000007879">
    <property type="component" value="Unassembled WGS sequence"/>
</dbReference>
<evidence type="ECO:0000256" key="6">
    <source>
        <dbReference type="ARBA" id="ARBA00042361"/>
    </source>
</evidence>
<evidence type="ECO:0000256" key="5">
    <source>
        <dbReference type="ARBA" id="ARBA00039802"/>
    </source>
</evidence>
<evidence type="ECO:0000256" key="1">
    <source>
        <dbReference type="ARBA" id="ARBA00022741"/>
    </source>
</evidence>
<keyword evidence="1" id="KW-0547">Nucleotide-binding</keyword>
<dbReference type="PROSITE" id="PS51084">
    <property type="entry name" value="HIT_2"/>
    <property type="match status" value="1"/>
</dbReference>
<dbReference type="PANTHER" id="PTHR12486:SF5">
    <property type="entry name" value="ADENOSINE 5'-MONOPHOSPHORAMIDASE HINT3"/>
    <property type="match status" value="1"/>
</dbReference>
<dbReference type="InParanoid" id="A0A1X7U646"/>
<feature type="domain" description="HIT" evidence="10">
    <location>
        <begin position="12"/>
        <end position="122"/>
    </location>
</feature>
<dbReference type="InterPro" id="IPR036265">
    <property type="entry name" value="HIT-like_sf"/>
</dbReference>
<comment type="similarity">
    <text evidence="4">Belongs to the HINT family.</text>
</comment>